<evidence type="ECO:0000256" key="1">
    <source>
        <dbReference type="SAM" id="MobiDB-lite"/>
    </source>
</evidence>
<sequence length="229" mass="26167">MQNPLLLLILTLLLFTFPFCTAQHDHEAEIEVILEPEDPSTTQTHPSSIPNSKAKLKTPEQKQPEELDAEQDSSGLRKDTPTGGEGSRRGLLRKKGLRKGKCPRKVFRVSLRAKGGRDEEGVRSLEESKEVEVKFEKPHVDSAEYKRKMIRKGSDYVIKPRMKTIDDIIGWEYTVVFCQISFIDPHAAMLFSESFLYAVGVLFEKYNKDVVFLLVNIEEQMELFKTHGL</sequence>
<name>A0AAD1UNY7_EUPCR</name>
<dbReference type="EMBL" id="CAMPGE010012615">
    <property type="protein sequence ID" value="CAI2371386.1"/>
    <property type="molecule type" value="Genomic_DNA"/>
</dbReference>
<organism evidence="3 4">
    <name type="scientific">Euplotes crassus</name>
    <dbReference type="NCBI Taxonomy" id="5936"/>
    <lineage>
        <taxon>Eukaryota</taxon>
        <taxon>Sar</taxon>
        <taxon>Alveolata</taxon>
        <taxon>Ciliophora</taxon>
        <taxon>Intramacronucleata</taxon>
        <taxon>Spirotrichea</taxon>
        <taxon>Hypotrichia</taxon>
        <taxon>Euplotida</taxon>
        <taxon>Euplotidae</taxon>
        <taxon>Moneuplotes</taxon>
    </lineage>
</organism>
<keyword evidence="4" id="KW-1185">Reference proteome</keyword>
<evidence type="ECO:0000313" key="4">
    <source>
        <dbReference type="Proteomes" id="UP001295684"/>
    </source>
</evidence>
<comment type="caution">
    <text evidence="3">The sequence shown here is derived from an EMBL/GenBank/DDBJ whole genome shotgun (WGS) entry which is preliminary data.</text>
</comment>
<feature type="compositionally biased region" description="Polar residues" evidence="1">
    <location>
        <begin position="39"/>
        <end position="51"/>
    </location>
</feature>
<keyword evidence="2" id="KW-0732">Signal</keyword>
<feature type="chain" id="PRO_5042054087" evidence="2">
    <location>
        <begin position="23"/>
        <end position="229"/>
    </location>
</feature>
<reference evidence="3" key="1">
    <citation type="submission" date="2023-07" db="EMBL/GenBank/DDBJ databases">
        <authorList>
            <consortium name="AG Swart"/>
            <person name="Singh M."/>
            <person name="Singh A."/>
            <person name="Seah K."/>
            <person name="Emmerich C."/>
        </authorList>
    </citation>
    <scope>NUCLEOTIDE SEQUENCE</scope>
    <source>
        <strain evidence="3">DP1</strain>
    </source>
</reference>
<gene>
    <name evidence="3" type="ORF">ECRASSUSDP1_LOCUS12708</name>
</gene>
<protein>
    <submittedName>
        <fullName evidence="3">Uncharacterized protein</fullName>
    </submittedName>
</protein>
<feature type="region of interest" description="Disordered" evidence="1">
    <location>
        <begin position="37"/>
        <end position="94"/>
    </location>
</feature>
<evidence type="ECO:0000313" key="3">
    <source>
        <dbReference type="EMBL" id="CAI2371386.1"/>
    </source>
</evidence>
<evidence type="ECO:0000256" key="2">
    <source>
        <dbReference type="SAM" id="SignalP"/>
    </source>
</evidence>
<proteinExistence type="predicted"/>
<feature type="signal peptide" evidence="2">
    <location>
        <begin position="1"/>
        <end position="22"/>
    </location>
</feature>
<accession>A0AAD1UNY7</accession>
<dbReference type="Proteomes" id="UP001295684">
    <property type="component" value="Unassembled WGS sequence"/>
</dbReference>
<dbReference type="AlphaFoldDB" id="A0AAD1UNY7"/>